<dbReference type="HAMAP" id="MF_01113">
    <property type="entry name" value="DNApol_IV"/>
    <property type="match status" value="1"/>
</dbReference>
<evidence type="ECO:0000256" key="6">
    <source>
        <dbReference type="ARBA" id="ARBA00022679"/>
    </source>
</evidence>
<comment type="function">
    <text evidence="15 17">Poorly processive, error-prone DNA polymerase involved in untargeted mutagenesis. Copies undamaged DNA at stalled replication forks, which arise in vivo from mismatched or misaligned primer ends. These misaligned primers can be extended by PolIV. Exhibits no 3'-5' exonuclease (proofreading) activity. May be involved in translesional synthesis, in conjunction with the beta clamp from PolIII.</text>
</comment>
<comment type="cofactor">
    <cofactor evidence="17">
        <name>Mg(2+)</name>
        <dbReference type="ChEBI" id="CHEBI:18420"/>
    </cofactor>
    <text evidence="17">Binds 2 magnesium ions per subunit.</text>
</comment>
<comment type="subcellular location">
    <subcellularLocation>
        <location evidence="1 17">Cytoplasm</location>
    </subcellularLocation>
</comment>
<evidence type="ECO:0000256" key="1">
    <source>
        <dbReference type="ARBA" id="ARBA00004496"/>
    </source>
</evidence>
<name>A0A6B9F9E7_9HYPH</name>
<sequence length="360" mass="39037">MDPEVALRKIIHIDMDAFYASVEQRDDPALRGLPLAVGGSRERGVVAAASYEARRFGVRSAMPSATARRLCPDLLFVKPRFEVYRAVSDEIRAVFARHTAIIEPVALDEAYLDVTENFFGLPTATAVAKAIRAEILERTGLVASAGVSYNKFLAKVASDHRKPDALFVITPAMGPDFVAALPIGRFHGVGPVTEAKMKRLGIETGADLRAWTVERLRETFGSAGAYYHAVARGIDERPVRAHRVRKSIGAETTFSDDTAAFEILAARLAPLFDKVWAGADAKGMRARTVTLKLKFSDFAQVTRAKSLPGPVADRAGLERIGLDLLAGLFPLRRSARLIGVSLSGFAQDEPDGPLQLGLEL</sequence>
<evidence type="ECO:0000256" key="11">
    <source>
        <dbReference type="ARBA" id="ARBA00022842"/>
    </source>
</evidence>
<organism evidence="19 20">
    <name type="scientific">Methylobacterium mesophilicum SR1.6/6</name>
    <dbReference type="NCBI Taxonomy" id="908290"/>
    <lineage>
        <taxon>Bacteria</taxon>
        <taxon>Pseudomonadati</taxon>
        <taxon>Pseudomonadota</taxon>
        <taxon>Alphaproteobacteria</taxon>
        <taxon>Hyphomicrobiales</taxon>
        <taxon>Methylobacteriaceae</taxon>
        <taxon>Methylobacterium</taxon>
    </lineage>
</organism>
<dbReference type="GO" id="GO:0003684">
    <property type="term" value="F:damaged DNA binding"/>
    <property type="evidence" value="ECO:0007669"/>
    <property type="project" value="InterPro"/>
</dbReference>
<dbReference type="InterPro" id="IPR036775">
    <property type="entry name" value="DNA_pol_Y-fam_lit_finger_sf"/>
</dbReference>
<dbReference type="CDD" id="cd03586">
    <property type="entry name" value="PolY_Pol_IV_kappa"/>
    <property type="match status" value="1"/>
</dbReference>
<evidence type="ECO:0000259" key="18">
    <source>
        <dbReference type="PROSITE" id="PS50173"/>
    </source>
</evidence>
<evidence type="ECO:0000256" key="16">
    <source>
        <dbReference type="ARBA" id="ARBA00049244"/>
    </source>
</evidence>
<dbReference type="Gene3D" id="3.30.1490.100">
    <property type="entry name" value="DNA polymerase, Y-family, little finger domain"/>
    <property type="match status" value="1"/>
</dbReference>
<accession>A0A6B9F9E7</accession>
<dbReference type="PROSITE" id="PS50173">
    <property type="entry name" value="UMUC"/>
    <property type="match status" value="1"/>
</dbReference>
<keyword evidence="9 17" id="KW-0479">Metal-binding</keyword>
<evidence type="ECO:0000256" key="3">
    <source>
        <dbReference type="ARBA" id="ARBA00011245"/>
    </source>
</evidence>
<dbReference type="InterPro" id="IPR022880">
    <property type="entry name" value="DNApol_IV"/>
</dbReference>
<dbReference type="GO" id="GO:0003887">
    <property type="term" value="F:DNA-directed DNA polymerase activity"/>
    <property type="evidence" value="ECO:0007669"/>
    <property type="project" value="UniProtKB-UniRule"/>
</dbReference>
<evidence type="ECO:0000313" key="19">
    <source>
        <dbReference type="EMBL" id="QGY00650.1"/>
    </source>
</evidence>
<evidence type="ECO:0000256" key="13">
    <source>
        <dbReference type="ARBA" id="ARBA00023125"/>
    </source>
</evidence>
<dbReference type="GO" id="GO:0006281">
    <property type="term" value="P:DNA repair"/>
    <property type="evidence" value="ECO:0007669"/>
    <property type="project" value="UniProtKB-UniRule"/>
</dbReference>
<dbReference type="EC" id="2.7.7.7" evidence="17"/>
<proteinExistence type="inferred from homology"/>
<dbReference type="Pfam" id="PF11799">
    <property type="entry name" value="IMS_C"/>
    <property type="match status" value="1"/>
</dbReference>
<dbReference type="Gene3D" id="3.30.70.270">
    <property type="match status" value="1"/>
</dbReference>
<keyword evidence="11 17" id="KW-0460">Magnesium</keyword>
<evidence type="ECO:0000256" key="7">
    <source>
        <dbReference type="ARBA" id="ARBA00022695"/>
    </source>
</evidence>
<evidence type="ECO:0000256" key="14">
    <source>
        <dbReference type="ARBA" id="ARBA00023204"/>
    </source>
</evidence>
<dbReference type="InterPro" id="IPR001126">
    <property type="entry name" value="UmuC"/>
</dbReference>
<dbReference type="GO" id="GO:0005829">
    <property type="term" value="C:cytosol"/>
    <property type="evidence" value="ECO:0007669"/>
    <property type="project" value="TreeGrafter"/>
</dbReference>
<keyword evidence="5 17" id="KW-0963">Cytoplasm</keyword>
<feature type="binding site" evidence="17">
    <location>
        <position position="14"/>
    </location>
    <ligand>
        <name>Mg(2+)</name>
        <dbReference type="ChEBI" id="CHEBI:18420"/>
    </ligand>
</feature>
<feature type="site" description="Substrate discrimination" evidence="17">
    <location>
        <position position="19"/>
    </location>
</feature>
<dbReference type="FunFam" id="3.30.1490.100:FF:000004">
    <property type="entry name" value="DNA polymerase IV"/>
    <property type="match status" value="1"/>
</dbReference>
<dbReference type="GO" id="GO:0006261">
    <property type="term" value="P:DNA-templated DNA replication"/>
    <property type="evidence" value="ECO:0007669"/>
    <property type="project" value="UniProtKB-UniRule"/>
</dbReference>
<dbReference type="InterPro" id="IPR043128">
    <property type="entry name" value="Rev_trsase/Diguanyl_cyclase"/>
</dbReference>
<keyword evidence="12 17" id="KW-0239">DNA-directed DNA polymerase</keyword>
<evidence type="ECO:0000256" key="8">
    <source>
        <dbReference type="ARBA" id="ARBA00022705"/>
    </source>
</evidence>
<evidence type="ECO:0000256" key="12">
    <source>
        <dbReference type="ARBA" id="ARBA00022932"/>
    </source>
</evidence>
<keyword evidence="8 17" id="KW-0235">DNA replication</keyword>
<dbReference type="GO" id="GO:0000287">
    <property type="term" value="F:magnesium ion binding"/>
    <property type="evidence" value="ECO:0007669"/>
    <property type="project" value="UniProtKB-UniRule"/>
</dbReference>
<dbReference type="PANTHER" id="PTHR11076:SF33">
    <property type="entry name" value="DNA POLYMERASE KAPPA"/>
    <property type="match status" value="1"/>
</dbReference>
<evidence type="ECO:0000256" key="9">
    <source>
        <dbReference type="ARBA" id="ARBA00022723"/>
    </source>
</evidence>
<dbReference type="InterPro" id="IPR050116">
    <property type="entry name" value="DNA_polymerase-Y"/>
</dbReference>
<keyword evidence="4 17" id="KW-0515">Mutator protein</keyword>
<dbReference type="Pfam" id="PF00817">
    <property type="entry name" value="IMS"/>
    <property type="match status" value="1"/>
</dbReference>
<evidence type="ECO:0000256" key="10">
    <source>
        <dbReference type="ARBA" id="ARBA00022763"/>
    </source>
</evidence>
<dbReference type="GO" id="GO:0042276">
    <property type="term" value="P:error-prone translesion synthesis"/>
    <property type="evidence" value="ECO:0007669"/>
    <property type="project" value="TreeGrafter"/>
</dbReference>
<dbReference type="OrthoDB" id="9808813at2"/>
<protein>
    <recommendedName>
        <fullName evidence="17">DNA polymerase IV</fullName>
        <shortName evidence="17">Pol IV</shortName>
        <ecNumber evidence="17">2.7.7.7</ecNumber>
    </recommendedName>
</protein>
<dbReference type="SUPFAM" id="SSF56672">
    <property type="entry name" value="DNA/RNA polymerases"/>
    <property type="match status" value="1"/>
</dbReference>
<dbReference type="SUPFAM" id="SSF100879">
    <property type="entry name" value="Lesion bypass DNA polymerase (Y-family), little finger domain"/>
    <property type="match status" value="1"/>
</dbReference>
<evidence type="ECO:0000256" key="5">
    <source>
        <dbReference type="ARBA" id="ARBA00022490"/>
    </source>
</evidence>
<reference evidence="19 20" key="1">
    <citation type="journal article" date="2012" name="Genet. Mol. Biol.">
        <title>Analysis of 16S rRNA and mxaF genes revealing insights into Methylobacterium niche-specific plant association.</title>
        <authorList>
            <person name="Dourado M.N."/>
            <person name="Andreote F.D."/>
            <person name="Dini-Andreote F."/>
            <person name="Conti R."/>
            <person name="Araujo J.M."/>
            <person name="Araujo W.L."/>
        </authorList>
    </citation>
    <scope>NUCLEOTIDE SEQUENCE [LARGE SCALE GENOMIC DNA]</scope>
    <source>
        <strain evidence="19 20">SR1.6/6</strain>
    </source>
</reference>
<gene>
    <name evidence="17 19" type="primary">dinB</name>
    <name evidence="19" type="ORF">MMSR116_01050</name>
</gene>
<dbReference type="GO" id="GO:0009432">
    <property type="term" value="P:SOS response"/>
    <property type="evidence" value="ECO:0007669"/>
    <property type="project" value="UniProtKB-ARBA"/>
</dbReference>
<feature type="binding site" evidence="17">
    <location>
        <position position="108"/>
    </location>
    <ligand>
        <name>Mg(2+)</name>
        <dbReference type="ChEBI" id="CHEBI:18420"/>
    </ligand>
</feature>
<dbReference type="Pfam" id="PF11798">
    <property type="entry name" value="IMS_HHH"/>
    <property type="match status" value="1"/>
</dbReference>
<keyword evidence="14 17" id="KW-0234">DNA repair</keyword>
<dbReference type="InterPro" id="IPR017961">
    <property type="entry name" value="DNA_pol_Y-fam_little_finger"/>
</dbReference>
<comment type="similarity">
    <text evidence="2 17">Belongs to the DNA polymerase type-Y family.</text>
</comment>
<dbReference type="Gene3D" id="3.40.1170.60">
    <property type="match status" value="1"/>
</dbReference>
<evidence type="ECO:0000256" key="15">
    <source>
        <dbReference type="ARBA" id="ARBA00025589"/>
    </source>
</evidence>
<evidence type="ECO:0000256" key="2">
    <source>
        <dbReference type="ARBA" id="ARBA00010945"/>
    </source>
</evidence>
<dbReference type="InterPro" id="IPR043502">
    <property type="entry name" value="DNA/RNA_pol_sf"/>
</dbReference>
<dbReference type="InterPro" id="IPR024728">
    <property type="entry name" value="PolY_HhH_motif"/>
</dbReference>
<evidence type="ECO:0000256" key="4">
    <source>
        <dbReference type="ARBA" id="ARBA00022457"/>
    </source>
</evidence>
<dbReference type="PANTHER" id="PTHR11076">
    <property type="entry name" value="DNA REPAIR POLYMERASE UMUC / TRANSFERASE FAMILY MEMBER"/>
    <property type="match status" value="1"/>
</dbReference>
<evidence type="ECO:0000256" key="17">
    <source>
        <dbReference type="HAMAP-Rule" id="MF_01113"/>
    </source>
</evidence>
<comment type="catalytic activity">
    <reaction evidence="16 17">
        <text>DNA(n) + a 2'-deoxyribonucleoside 5'-triphosphate = DNA(n+1) + diphosphate</text>
        <dbReference type="Rhea" id="RHEA:22508"/>
        <dbReference type="Rhea" id="RHEA-COMP:17339"/>
        <dbReference type="Rhea" id="RHEA-COMP:17340"/>
        <dbReference type="ChEBI" id="CHEBI:33019"/>
        <dbReference type="ChEBI" id="CHEBI:61560"/>
        <dbReference type="ChEBI" id="CHEBI:173112"/>
        <dbReference type="EC" id="2.7.7.7"/>
    </reaction>
</comment>
<feature type="domain" description="UmuC" evidence="18">
    <location>
        <begin position="10"/>
        <end position="190"/>
    </location>
</feature>
<dbReference type="RefSeq" id="WP_010686816.1">
    <property type="nucleotide sequence ID" value="NZ_CP043538.1"/>
</dbReference>
<dbReference type="FunFam" id="3.40.1170.60:FF:000001">
    <property type="entry name" value="DNA polymerase IV"/>
    <property type="match status" value="1"/>
</dbReference>
<dbReference type="KEGG" id="mmes:MMSR116_01050"/>
<reference evidence="19 20" key="2">
    <citation type="journal article" date="2013" name="Genome Announc.">
        <title>Draft Genome Sequence of Methylobacterium mesophilicum Strain SR1.6/6, Isolated from Citrus sinensis.</title>
        <authorList>
            <person name="Marinho Almeida D."/>
            <person name="Dini-Andreote F."/>
            <person name="Camargo Neves A.A."/>
            <person name="Juca Ramos R.T."/>
            <person name="Andreote F.D."/>
            <person name="Carneiro A.R."/>
            <person name="Oliveira de Souza Lima A."/>
            <person name="Caracciolo Gomes de Sa P.H."/>
            <person name="Ribeiro Barbosa M.S."/>
            <person name="Araujo W.L."/>
            <person name="Silva A."/>
        </authorList>
    </citation>
    <scope>NUCLEOTIDE SEQUENCE [LARGE SCALE GENOMIC DNA]</scope>
    <source>
        <strain evidence="19 20">SR1.6/6</strain>
    </source>
</reference>
<feature type="active site" evidence="17">
    <location>
        <position position="109"/>
    </location>
</feature>
<keyword evidence="7 17" id="KW-0548">Nucleotidyltransferase</keyword>
<dbReference type="NCBIfam" id="NF002677">
    <property type="entry name" value="PRK02406.1"/>
    <property type="match status" value="1"/>
</dbReference>
<evidence type="ECO:0000313" key="20">
    <source>
        <dbReference type="Proteomes" id="UP000012488"/>
    </source>
</evidence>
<keyword evidence="13 17" id="KW-0238">DNA-binding</keyword>
<comment type="subunit">
    <text evidence="3 17">Monomer.</text>
</comment>
<dbReference type="EMBL" id="CP043538">
    <property type="protein sequence ID" value="QGY00650.1"/>
    <property type="molecule type" value="Genomic_DNA"/>
</dbReference>
<dbReference type="Gene3D" id="1.10.150.20">
    <property type="entry name" value="5' to 3' exonuclease, C-terminal subdomain"/>
    <property type="match status" value="1"/>
</dbReference>
<dbReference type="Proteomes" id="UP000012488">
    <property type="component" value="Chromosome"/>
</dbReference>
<dbReference type="FunFam" id="1.10.150.20:FF:000019">
    <property type="entry name" value="DNA polymerase IV"/>
    <property type="match status" value="1"/>
</dbReference>
<keyword evidence="10 17" id="KW-0227">DNA damage</keyword>
<dbReference type="AlphaFoldDB" id="A0A6B9F9E7"/>
<keyword evidence="6 17" id="KW-0808">Transferase</keyword>